<dbReference type="PRINTS" id="PR00253">
    <property type="entry name" value="GABAARECEPTR"/>
</dbReference>
<dbReference type="OMA" id="MENIVYS"/>
<comment type="subcellular location">
    <subcellularLocation>
        <location evidence="1">Cell projection</location>
    </subcellularLocation>
    <subcellularLocation>
        <location evidence="21">Postsynaptic cell membrane</location>
        <topology evidence="21">Multi-pass membrane protein</topology>
    </subcellularLocation>
</comment>
<evidence type="ECO:0000256" key="3">
    <source>
        <dbReference type="ARBA" id="ARBA00022475"/>
    </source>
</evidence>
<proteinExistence type="inferred from homology"/>
<dbReference type="PRINTS" id="PR00252">
    <property type="entry name" value="NRIONCHANNEL"/>
</dbReference>
<dbReference type="InterPro" id="IPR006201">
    <property type="entry name" value="Neur_channel"/>
</dbReference>
<keyword evidence="7 25" id="KW-1133">Transmembrane helix</keyword>
<keyword evidence="30" id="KW-1185">Reference proteome</keyword>
<evidence type="ECO:0000256" key="20">
    <source>
        <dbReference type="ARBA" id="ARBA00024167"/>
    </source>
</evidence>
<dbReference type="GO" id="GO:0022824">
    <property type="term" value="F:transmitter-gated monoatomic ion channel activity"/>
    <property type="evidence" value="ECO:0007669"/>
    <property type="project" value="InterPro"/>
</dbReference>
<feature type="domain" description="Neurotransmitter-gated ion-channel transmembrane" evidence="28">
    <location>
        <begin position="247"/>
        <end position="352"/>
    </location>
</feature>
<dbReference type="InterPro" id="IPR038050">
    <property type="entry name" value="Neuro_actylchol_rec"/>
</dbReference>
<feature type="transmembrane region" description="Helical" evidence="25">
    <location>
        <begin position="242"/>
        <end position="264"/>
    </location>
</feature>
<gene>
    <name evidence="29" type="primary">glra3</name>
</gene>
<keyword evidence="4 25" id="KW-0812">Transmembrane</keyword>
<evidence type="ECO:0000256" key="8">
    <source>
        <dbReference type="ARBA" id="ARBA00023018"/>
    </source>
</evidence>
<feature type="signal peptide" evidence="25">
    <location>
        <begin position="1"/>
        <end position="19"/>
    </location>
</feature>
<sequence>MLLVYNTLIISLLVASKKTENPQGEKASSPSDFLDKLMGRTSGYDARIRPNFKGPPVNVTCNIFINSFGSIAETTMDYRVNIFLRQKWNDPRLAYSEYPDDSLDLDPSMLDSIWKPDLFFANEKGAHFHEVTTDNKLLRIFKNGNVLYSIRLTLTLSCPMDLKNFPMDVQTCIMQLESFGYTMNDLIFEWQEKDSVQVAEGLTLPQFIFKDDPDLRYCTKHYNTGKFTCIEVRFHLERQMGYYLIQMYIPSLLIVILSWVSFWINMDAAPARVALGITTVLTMTTQSSGSRTSLPKVSYVKAIDIWMAVCLLFVFSALLEYAAVNFVSRQHKELLRFRRKARKKVLIASLSVSYPFSKEEDVQESRLSFTPNAGKDGAVPKAANNAATTPSDPTLTAGKSHEEMRKLFIDRAKKIDTVSRAGFPLAFLFFNIFYWVLYKILRHEDVHKP</sequence>
<feature type="chain" id="PRO_5025710570" evidence="25">
    <location>
        <begin position="20"/>
        <end position="449"/>
    </location>
</feature>
<evidence type="ECO:0000256" key="14">
    <source>
        <dbReference type="ARBA" id="ARBA00023180"/>
    </source>
</evidence>
<evidence type="ECO:0000256" key="1">
    <source>
        <dbReference type="ARBA" id="ARBA00004316"/>
    </source>
</evidence>
<keyword evidence="14" id="KW-0325">Glycoprotein</keyword>
<reference evidence="29" key="1">
    <citation type="submission" date="2025-08" db="UniProtKB">
        <authorList>
            <consortium name="Ensembl"/>
        </authorList>
    </citation>
    <scope>IDENTIFICATION</scope>
</reference>
<dbReference type="PRINTS" id="PR01673">
    <property type="entry name" value="GLYRALPHA"/>
</dbReference>
<dbReference type="InterPro" id="IPR008127">
    <property type="entry name" value="Glycine_rcpt_A"/>
</dbReference>
<feature type="site" description="Important for obstruction of the ion pore in the closed conformation" evidence="22">
    <location>
        <position position="281"/>
    </location>
</feature>
<evidence type="ECO:0000256" key="24">
    <source>
        <dbReference type="PIRSR" id="PIRSR608127-53"/>
    </source>
</evidence>
<feature type="compositionally biased region" description="Polar residues" evidence="26">
    <location>
        <begin position="385"/>
        <end position="394"/>
    </location>
</feature>
<dbReference type="GO" id="GO:0046872">
    <property type="term" value="F:metal ion binding"/>
    <property type="evidence" value="ECO:0007669"/>
    <property type="project" value="UniProtKB-KW"/>
</dbReference>
<evidence type="ECO:0000256" key="21">
    <source>
        <dbReference type="ARBA" id="ARBA00034104"/>
    </source>
</evidence>
<keyword evidence="3" id="KW-1003">Cell membrane</keyword>
<keyword evidence="5" id="KW-0479">Metal-binding</keyword>
<comment type="caution">
    <text evidence="25">Lacks conserved residue(s) required for the propagation of feature annotation.</text>
</comment>
<evidence type="ECO:0000256" key="10">
    <source>
        <dbReference type="ARBA" id="ARBA00023136"/>
    </source>
</evidence>
<dbReference type="SUPFAM" id="SSF63712">
    <property type="entry name" value="Nicotinic receptor ligand binding domain-like"/>
    <property type="match status" value="1"/>
</dbReference>
<evidence type="ECO:0000313" key="30">
    <source>
        <dbReference type="Proteomes" id="UP000472262"/>
    </source>
</evidence>
<dbReference type="Gene3D" id="2.70.170.10">
    <property type="entry name" value="Neurotransmitter-gated ion-channel ligand-binding domain"/>
    <property type="match status" value="1"/>
</dbReference>
<evidence type="ECO:0000256" key="9">
    <source>
        <dbReference type="ARBA" id="ARBA00023065"/>
    </source>
</evidence>
<keyword evidence="11 23" id="KW-1015">Disulfide bond</keyword>
<dbReference type="GO" id="GO:0005254">
    <property type="term" value="F:chloride channel activity"/>
    <property type="evidence" value="ECO:0007669"/>
    <property type="project" value="UniProtKB-KW"/>
</dbReference>
<evidence type="ECO:0000259" key="27">
    <source>
        <dbReference type="Pfam" id="PF02931"/>
    </source>
</evidence>
<keyword evidence="18" id="KW-1071">Ligand-gated ion channel</keyword>
<dbReference type="CDD" id="cd19009">
    <property type="entry name" value="LGIC_ECD_GlyR_alpha"/>
    <property type="match status" value="1"/>
</dbReference>
<keyword evidence="6 25" id="KW-0732">Signal</keyword>
<keyword evidence="16" id="KW-0628">Postsynaptic cell membrane</keyword>
<feature type="binding site" evidence="24">
    <location>
        <begin position="222"/>
        <end position="227"/>
    </location>
    <ligand>
        <name>strychnine</name>
        <dbReference type="ChEBI" id="CHEBI:90700"/>
        <note>antagonist</note>
    </ligand>
</feature>
<evidence type="ECO:0000256" key="22">
    <source>
        <dbReference type="PIRSR" id="PIRSR608127-51"/>
    </source>
</evidence>
<comment type="catalytic activity">
    <reaction evidence="20">
        <text>chloride(in) = chloride(out)</text>
        <dbReference type="Rhea" id="RHEA:29823"/>
        <dbReference type="ChEBI" id="CHEBI:17996"/>
    </reaction>
</comment>
<evidence type="ECO:0000256" key="16">
    <source>
        <dbReference type="ARBA" id="ARBA00023257"/>
    </source>
</evidence>
<dbReference type="GO" id="GO:0004888">
    <property type="term" value="F:transmembrane signaling receptor activity"/>
    <property type="evidence" value="ECO:0007669"/>
    <property type="project" value="InterPro"/>
</dbReference>
<evidence type="ECO:0000313" key="29">
    <source>
        <dbReference type="Ensembl" id="ENSSGRP00000063854.1"/>
    </source>
</evidence>
<keyword evidence="2 25" id="KW-0813">Transport</keyword>
<evidence type="ECO:0000259" key="28">
    <source>
        <dbReference type="Pfam" id="PF02932"/>
    </source>
</evidence>
<dbReference type="InParanoid" id="A0A672PRY5"/>
<keyword evidence="8" id="KW-0770">Synapse</keyword>
<evidence type="ECO:0000256" key="12">
    <source>
        <dbReference type="ARBA" id="ARBA00023170"/>
    </source>
</evidence>
<dbReference type="GO" id="GO:0042995">
    <property type="term" value="C:cell projection"/>
    <property type="evidence" value="ECO:0007669"/>
    <property type="project" value="UniProtKB-SubCell"/>
</dbReference>
<keyword evidence="10 25" id="KW-0472">Membrane</keyword>
<feature type="disulfide bond" evidence="23">
    <location>
        <begin position="158"/>
        <end position="172"/>
    </location>
</feature>
<evidence type="ECO:0000256" key="15">
    <source>
        <dbReference type="ARBA" id="ARBA00023214"/>
    </source>
</evidence>
<dbReference type="Pfam" id="PF02932">
    <property type="entry name" value="Neur_chan_memb"/>
    <property type="match status" value="1"/>
</dbReference>
<reference evidence="29" key="2">
    <citation type="submission" date="2025-09" db="UniProtKB">
        <authorList>
            <consortium name="Ensembl"/>
        </authorList>
    </citation>
    <scope>IDENTIFICATION</scope>
</reference>
<dbReference type="FunFam" id="2.70.170.10:FF:000002">
    <property type="entry name" value="Glycine receptor alpha 1 subunit"/>
    <property type="match status" value="1"/>
</dbReference>
<dbReference type="InterPro" id="IPR006029">
    <property type="entry name" value="Neurotrans-gated_channel_TM"/>
</dbReference>
<dbReference type="NCBIfam" id="TIGR00860">
    <property type="entry name" value="LIC"/>
    <property type="match status" value="1"/>
</dbReference>
<dbReference type="CDD" id="cd19060">
    <property type="entry name" value="LGIC_TM_GlyR_alpha"/>
    <property type="match status" value="1"/>
</dbReference>
<feature type="transmembrane region" description="Helical" evidence="25">
    <location>
        <begin position="305"/>
        <end position="328"/>
    </location>
</feature>
<dbReference type="FunFam" id="1.20.58.390:FF:000003">
    <property type="entry name" value="Glycine receptor alpha 2 subunit"/>
    <property type="match status" value="1"/>
</dbReference>
<dbReference type="InterPro" id="IPR036719">
    <property type="entry name" value="Neuro-gated_channel_TM_sf"/>
</dbReference>
<dbReference type="InterPro" id="IPR036734">
    <property type="entry name" value="Neur_chan_lig-bd_sf"/>
</dbReference>
<dbReference type="AlphaFoldDB" id="A0A672PRY5"/>
<feature type="disulfide bond" evidence="23">
    <location>
        <begin position="218"/>
        <end position="229"/>
    </location>
</feature>
<feature type="transmembrane region" description="Helical" evidence="25">
    <location>
        <begin position="421"/>
        <end position="441"/>
    </location>
</feature>
<dbReference type="PANTHER" id="PTHR18945">
    <property type="entry name" value="NEUROTRANSMITTER GATED ION CHANNEL"/>
    <property type="match status" value="1"/>
</dbReference>
<keyword evidence="13" id="KW-0869">Chloride channel</keyword>
<feature type="domain" description="Neurotransmitter-gated ion-channel ligand-binding" evidence="27">
    <location>
        <begin position="35"/>
        <end position="240"/>
    </location>
</feature>
<evidence type="ECO:0000256" key="11">
    <source>
        <dbReference type="ARBA" id="ARBA00023157"/>
    </source>
</evidence>
<name>A0A672PRY5_SINGR</name>
<dbReference type="Gene3D" id="1.20.58.390">
    <property type="entry name" value="Neurotransmitter-gated ion-channel transmembrane domain"/>
    <property type="match status" value="1"/>
</dbReference>
<evidence type="ECO:0000256" key="4">
    <source>
        <dbReference type="ARBA" id="ARBA00022692"/>
    </source>
</evidence>
<evidence type="ECO:0000256" key="17">
    <source>
        <dbReference type="ARBA" id="ARBA00023273"/>
    </source>
</evidence>
<keyword evidence="19 25" id="KW-0407">Ion channel</keyword>
<dbReference type="GO" id="GO:0034707">
    <property type="term" value="C:chloride channel complex"/>
    <property type="evidence" value="ECO:0007669"/>
    <property type="project" value="UniProtKB-KW"/>
</dbReference>
<keyword evidence="9 25" id="KW-0406">Ion transport</keyword>
<comment type="similarity">
    <text evidence="25">Belongs to the ligand-gated ion channel (TC 1.A.9) family.</text>
</comment>
<dbReference type="Pfam" id="PF02931">
    <property type="entry name" value="Neur_chan_LBD"/>
    <property type="match status" value="1"/>
</dbReference>
<evidence type="ECO:0000256" key="5">
    <source>
        <dbReference type="ARBA" id="ARBA00022723"/>
    </source>
</evidence>
<accession>A0A672PRY5</accession>
<dbReference type="SUPFAM" id="SSF90112">
    <property type="entry name" value="Neurotransmitter-gated ion-channel transmembrane pore"/>
    <property type="match status" value="1"/>
</dbReference>
<evidence type="ECO:0000256" key="6">
    <source>
        <dbReference type="ARBA" id="ARBA00022729"/>
    </source>
</evidence>
<dbReference type="InterPro" id="IPR006028">
    <property type="entry name" value="GABAA/Glycine_rcpt"/>
</dbReference>
<dbReference type="Ensembl" id="ENSSGRT00000068083.1">
    <property type="protein sequence ID" value="ENSSGRP00000063854.1"/>
    <property type="gene ID" value="ENSSGRG00000032951.1"/>
</dbReference>
<evidence type="ECO:0000256" key="19">
    <source>
        <dbReference type="ARBA" id="ARBA00023303"/>
    </source>
</evidence>
<evidence type="ECO:0000256" key="2">
    <source>
        <dbReference type="ARBA" id="ARBA00022448"/>
    </source>
</evidence>
<dbReference type="InterPro" id="IPR006202">
    <property type="entry name" value="Neur_chan_lig-bd"/>
</dbReference>
<evidence type="ECO:0000256" key="25">
    <source>
        <dbReference type="RuleBase" id="RU000687"/>
    </source>
</evidence>
<evidence type="ECO:0000256" key="26">
    <source>
        <dbReference type="SAM" id="MobiDB-lite"/>
    </source>
</evidence>
<evidence type="ECO:0000256" key="18">
    <source>
        <dbReference type="ARBA" id="ARBA00023286"/>
    </source>
</evidence>
<evidence type="ECO:0000256" key="13">
    <source>
        <dbReference type="ARBA" id="ARBA00023173"/>
    </source>
</evidence>
<protein>
    <submittedName>
        <fullName evidence="29">Glycine receptor subunit alpha-3-like</fullName>
    </submittedName>
</protein>
<keyword evidence="17" id="KW-0966">Cell projection</keyword>
<dbReference type="PROSITE" id="PS00236">
    <property type="entry name" value="NEUROTR_ION_CHANNEL"/>
    <property type="match status" value="1"/>
</dbReference>
<organism evidence="29 30">
    <name type="scientific">Sinocyclocheilus grahami</name>
    <name type="common">Dianchi golden-line fish</name>
    <name type="synonym">Barbus grahami</name>
    <dbReference type="NCBI Taxonomy" id="75366"/>
    <lineage>
        <taxon>Eukaryota</taxon>
        <taxon>Metazoa</taxon>
        <taxon>Chordata</taxon>
        <taxon>Craniata</taxon>
        <taxon>Vertebrata</taxon>
        <taxon>Euteleostomi</taxon>
        <taxon>Actinopterygii</taxon>
        <taxon>Neopterygii</taxon>
        <taxon>Teleostei</taxon>
        <taxon>Ostariophysi</taxon>
        <taxon>Cypriniformes</taxon>
        <taxon>Cyprinidae</taxon>
        <taxon>Cyprininae</taxon>
        <taxon>Sinocyclocheilus</taxon>
    </lineage>
</organism>
<dbReference type="GO" id="GO:0045211">
    <property type="term" value="C:postsynaptic membrane"/>
    <property type="evidence" value="ECO:0007669"/>
    <property type="project" value="UniProtKB-SubCell"/>
</dbReference>
<keyword evidence="12" id="KW-0675">Receptor</keyword>
<dbReference type="InterPro" id="IPR018000">
    <property type="entry name" value="Neurotransmitter_ion_chnl_CS"/>
</dbReference>
<feature type="region of interest" description="Disordered" evidence="26">
    <location>
        <begin position="370"/>
        <end position="399"/>
    </location>
</feature>
<dbReference type="Proteomes" id="UP000472262">
    <property type="component" value="Unassembled WGS sequence"/>
</dbReference>
<dbReference type="GO" id="GO:0016594">
    <property type="term" value="F:glycine binding"/>
    <property type="evidence" value="ECO:0007669"/>
    <property type="project" value="InterPro"/>
</dbReference>
<keyword evidence="15" id="KW-0868">Chloride</keyword>
<evidence type="ECO:0000256" key="7">
    <source>
        <dbReference type="ARBA" id="ARBA00022989"/>
    </source>
</evidence>
<evidence type="ECO:0000256" key="23">
    <source>
        <dbReference type="PIRSR" id="PIRSR608127-52"/>
    </source>
</evidence>